<dbReference type="EMBL" id="FTOR01000001">
    <property type="protein sequence ID" value="SIS77425.1"/>
    <property type="molecule type" value="Genomic_DNA"/>
</dbReference>
<dbReference type="OrthoDB" id="3678778at2"/>
<evidence type="ECO:0000313" key="2">
    <source>
        <dbReference type="Proteomes" id="UP000186917"/>
    </source>
</evidence>
<proteinExistence type="predicted"/>
<dbReference type="AlphaFoldDB" id="A0A1N7LU95"/>
<accession>A0A1N7LU95</accession>
<sequence length="113" mass="12708">MQPQKPIGFEKYLSEFGPVSYDPFCGEPVAWGFKITRHLGDDLFNDLGKHGQLVCIDGFNSSWALVTKTLNRNEAIALYGEVTNEVFGPRGGWKSITFGNKVFVSKYLKTEKK</sequence>
<reference evidence="2" key="1">
    <citation type="submission" date="2017-01" db="EMBL/GenBank/DDBJ databases">
        <authorList>
            <person name="Varghese N."/>
            <person name="Submissions S."/>
        </authorList>
    </citation>
    <scope>NUCLEOTIDE SEQUENCE [LARGE SCALE GENOMIC DNA]</scope>
    <source>
        <strain evidence="2">DSM 21054</strain>
    </source>
</reference>
<protein>
    <submittedName>
        <fullName evidence="1">Uncharacterized protein</fullName>
    </submittedName>
</protein>
<evidence type="ECO:0000313" key="1">
    <source>
        <dbReference type="EMBL" id="SIS77425.1"/>
    </source>
</evidence>
<dbReference type="RefSeq" id="WP_076376473.1">
    <property type="nucleotide sequence ID" value="NZ_AP017422.1"/>
</dbReference>
<organism evidence="1 2">
    <name type="scientific">Filimonas lacunae</name>
    <dbReference type="NCBI Taxonomy" id="477680"/>
    <lineage>
        <taxon>Bacteria</taxon>
        <taxon>Pseudomonadati</taxon>
        <taxon>Bacteroidota</taxon>
        <taxon>Chitinophagia</taxon>
        <taxon>Chitinophagales</taxon>
        <taxon>Chitinophagaceae</taxon>
        <taxon>Filimonas</taxon>
    </lineage>
</organism>
<dbReference type="Proteomes" id="UP000186917">
    <property type="component" value="Unassembled WGS sequence"/>
</dbReference>
<gene>
    <name evidence="1" type="ORF">SAMN05421788_1011133</name>
</gene>
<keyword evidence="2" id="KW-1185">Reference proteome</keyword>
<name>A0A1N7LU95_9BACT</name>